<reference evidence="1 2" key="1">
    <citation type="submission" date="2024-09" db="EMBL/GenBank/DDBJ databases">
        <title>Rethinking Asexuality: The Enigmatic Case of Functional Sexual Genes in Lepraria (Stereocaulaceae).</title>
        <authorList>
            <person name="Doellman M."/>
            <person name="Sun Y."/>
            <person name="Barcenas-Pena A."/>
            <person name="Lumbsch H.T."/>
            <person name="Grewe F."/>
        </authorList>
    </citation>
    <scope>NUCLEOTIDE SEQUENCE [LARGE SCALE GENOMIC DNA]</scope>
    <source>
        <strain evidence="1 2">Mercado 3170</strain>
    </source>
</reference>
<dbReference type="EMBL" id="JBEFKJ010000021">
    <property type="protein sequence ID" value="KAL2040501.1"/>
    <property type="molecule type" value="Genomic_DNA"/>
</dbReference>
<name>A0ABR4A6E0_9LECA</name>
<organism evidence="1 2">
    <name type="scientific">Stereocaulon virgatum</name>
    <dbReference type="NCBI Taxonomy" id="373712"/>
    <lineage>
        <taxon>Eukaryota</taxon>
        <taxon>Fungi</taxon>
        <taxon>Dikarya</taxon>
        <taxon>Ascomycota</taxon>
        <taxon>Pezizomycotina</taxon>
        <taxon>Lecanoromycetes</taxon>
        <taxon>OSLEUM clade</taxon>
        <taxon>Lecanoromycetidae</taxon>
        <taxon>Lecanorales</taxon>
        <taxon>Lecanorineae</taxon>
        <taxon>Stereocaulaceae</taxon>
        <taxon>Stereocaulon</taxon>
    </lineage>
</organism>
<protein>
    <submittedName>
        <fullName evidence="1">Uncharacterized protein</fullName>
    </submittedName>
</protein>
<comment type="caution">
    <text evidence="1">The sequence shown here is derived from an EMBL/GenBank/DDBJ whole genome shotgun (WGS) entry which is preliminary data.</text>
</comment>
<accession>A0ABR4A6E0</accession>
<dbReference type="Proteomes" id="UP001590950">
    <property type="component" value="Unassembled WGS sequence"/>
</dbReference>
<keyword evidence="2" id="KW-1185">Reference proteome</keyword>
<proteinExistence type="predicted"/>
<gene>
    <name evidence="1" type="ORF">N7G274_006944</name>
</gene>
<sequence>MISPHSRFCISSSHLPSSSPCSSSLKIIHTNQHPILTSTIPSITQLKKDEMVIKGVGQWVDAVGGIYGDPVDLAERPKLVSCFNPTTPFARTQSTLQSPKTSLPARCLTRDIQPLPQVRAAMSDFNQRAEGKVPPINAKIIGVSTQLPISYPTNPLTSNIFPPRPSPLVKQTLSASALQHNKRSKRRKIRTLIPLTKI</sequence>
<evidence type="ECO:0000313" key="1">
    <source>
        <dbReference type="EMBL" id="KAL2040501.1"/>
    </source>
</evidence>
<evidence type="ECO:0000313" key="2">
    <source>
        <dbReference type="Proteomes" id="UP001590950"/>
    </source>
</evidence>